<keyword evidence="2" id="KW-0238">DNA-binding</keyword>
<dbReference type="SMART" id="SM00421">
    <property type="entry name" value="HTH_LUXR"/>
    <property type="match status" value="1"/>
</dbReference>
<dbReference type="PROSITE" id="PS50043">
    <property type="entry name" value="HTH_LUXR_2"/>
    <property type="match status" value="1"/>
</dbReference>
<evidence type="ECO:0000256" key="3">
    <source>
        <dbReference type="ARBA" id="ARBA00023163"/>
    </source>
</evidence>
<keyword evidence="6" id="KW-1185">Reference proteome</keyword>
<keyword evidence="1" id="KW-0805">Transcription regulation</keyword>
<dbReference type="PRINTS" id="PR00038">
    <property type="entry name" value="HTHLUXR"/>
</dbReference>
<keyword evidence="3" id="KW-0804">Transcription</keyword>
<gene>
    <name evidence="5" type="ORF">ACFQ1S_37050</name>
</gene>
<dbReference type="InterPro" id="IPR036388">
    <property type="entry name" value="WH-like_DNA-bd_sf"/>
</dbReference>
<evidence type="ECO:0000313" key="5">
    <source>
        <dbReference type="EMBL" id="MFD1050742.1"/>
    </source>
</evidence>
<organism evidence="5 6">
    <name type="scientific">Kibdelosporangium lantanae</name>
    <dbReference type="NCBI Taxonomy" id="1497396"/>
    <lineage>
        <taxon>Bacteria</taxon>
        <taxon>Bacillati</taxon>
        <taxon>Actinomycetota</taxon>
        <taxon>Actinomycetes</taxon>
        <taxon>Pseudonocardiales</taxon>
        <taxon>Pseudonocardiaceae</taxon>
        <taxon>Kibdelosporangium</taxon>
    </lineage>
</organism>
<dbReference type="SUPFAM" id="SSF46894">
    <property type="entry name" value="C-terminal effector domain of the bipartite response regulators"/>
    <property type="match status" value="1"/>
</dbReference>
<name>A0ABW3MKN0_9PSEU</name>
<evidence type="ECO:0000256" key="1">
    <source>
        <dbReference type="ARBA" id="ARBA00023015"/>
    </source>
</evidence>
<sequence>AVVRNTAELTAQELQVARLAAGGLSNKEIGARLFVSPRTVGYHLYKIFPKLGIATRSQLRDVSL</sequence>
<feature type="non-terminal residue" evidence="5">
    <location>
        <position position="1"/>
    </location>
</feature>
<dbReference type="InterPro" id="IPR000792">
    <property type="entry name" value="Tscrpt_reg_LuxR_C"/>
</dbReference>
<dbReference type="EMBL" id="JBHTIS010003060">
    <property type="protein sequence ID" value="MFD1050742.1"/>
    <property type="molecule type" value="Genomic_DNA"/>
</dbReference>
<dbReference type="Gene3D" id="1.10.10.10">
    <property type="entry name" value="Winged helix-like DNA-binding domain superfamily/Winged helix DNA-binding domain"/>
    <property type="match status" value="1"/>
</dbReference>
<evidence type="ECO:0000256" key="2">
    <source>
        <dbReference type="ARBA" id="ARBA00023125"/>
    </source>
</evidence>
<reference evidence="6" key="1">
    <citation type="journal article" date="2019" name="Int. J. Syst. Evol. Microbiol.">
        <title>The Global Catalogue of Microorganisms (GCM) 10K type strain sequencing project: providing services to taxonomists for standard genome sequencing and annotation.</title>
        <authorList>
            <consortium name="The Broad Institute Genomics Platform"/>
            <consortium name="The Broad Institute Genome Sequencing Center for Infectious Disease"/>
            <person name="Wu L."/>
            <person name="Ma J."/>
        </authorList>
    </citation>
    <scope>NUCLEOTIDE SEQUENCE [LARGE SCALE GENOMIC DNA]</scope>
    <source>
        <strain evidence="6">JCM 31486</strain>
    </source>
</reference>
<dbReference type="InterPro" id="IPR016032">
    <property type="entry name" value="Sig_transdc_resp-reg_C-effctor"/>
</dbReference>
<comment type="caution">
    <text evidence="5">The sequence shown here is derived from an EMBL/GenBank/DDBJ whole genome shotgun (WGS) entry which is preliminary data.</text>
</comment>
<protein>
    <submittedName>
        <fullName evidence="5">Response regulator transcription factor</fullName>
    </submittedName>
</protein>
<dbReference type="PANTHER" id="PTHR44688:SF16">
    <property type="entry name" value="DNA-BINDING TRANSCRIPTIONAL ACTIVATOR DEVR_DOSR"/>
    <property type="match status" value="1"/>
</dbReference>
<accession>A0ABW3MKN0</accession>
<dbReference type="CDD" id="cd06170">
    <property type="entry name" value="LuxR_C_like"/>
    <property type="match status" value="1"/>
</dbReference>
<proteinExistence type="predicted"/>
<dbReference type="PANTHER" id="PTHR44688">
    <property type="entry name" value="DNA-BINDING TRANSCRIPTIONAL ACTIVATOR DEVR_DOSR"/>
    <property type="match status" value="1"/>
</dbReference>
<feature type="domain" description="HTH luxR-type" evidence="4">
    <location>
        <begin position="2"/>
        <end position="64"/>
    </location>
</feature>
<dbReference type="Pfam" id="PF00196">
    <property type="entry name" value="GerE"/>
    <property type="match status" value="1"/>
</dbReference>
<dbReference type="Proteomes" id="UP001597045">
    <property type="component" value="Unassembled WGS sequence"/>
</dbReference>
<evidence type="ECO:0000259" key="4">
    <source>
        <dbReference type="PROSITE" id="PS50043"/>
    </source>
</evidence>
<evidence type="ECO:0000313" key="6">
    <source>
        <dbReference type="Proteomes" id="UP001597045"/>
    </source>
</evidence>